<feature type="region of interest" description="Disordered" evidence="1">
    <location>
        <begin position="70"/>
        <end position="92"/>
    </location>
</feature>
<reference evidence="2" key="1">
    <citation type="submission" date="2021-01" db="EMBL/GenBank/DDBJ databases">
        <authorList>
            <person name="Corre E."/>
            <person name="Pelletier E."/>
            <person name="Niang G."/>
            <person name="Scheremetjew M."/>
            <person name="Finn R."/>
            <person name="Kale V."/>
            <person name="Holt S."/>
            <person name="Cochrane G."/>
            <person name="Meng A."/>
            <person name="Brown T."/>
            <person name="Cohen L."/>
        </authorList>
    </citation>
    <scope>NUCLEOTIDE SEQUENCE</scope>
    <source>
        <strain evidence="2">MM31A-1</strain>
    </source>
</reference>
<sequence>MYPQPEPNVRRKKHFRARGSRGGSRRKKQLAAQTQAQAKAQAQAQAQAQTQAQAQSQSQAQAQSQAQSQAQAQAQAQAHAHAQAHAQEQAKQGHFYEQQHLHHHQYLVKQQIRHQQHIHPARHSNLKEIKYLHAPEVQTYRERAMKLPNYDLNINSESCSSMPPPLVMSTSSSSNSEWSAACENEEEHTPLERYIQGIETLLSNGSHSQMDGRDLSTVSTFTAESQFPCFPGATGEMDIHTHALASNNADCNNHTNSTETRERTFETKCAWPFAAGQTSRTSLFITSPKSFLMGKYKISAIEKQRLDFS</sequence>
<evidence type="ECO:0000256" key="1">
    <source>
        <dbReference type="SAM" id="MobiDB-lite"/>
    </source>
</evidence>
<gene>
    <name evidence="2" type="ORF">CDEB00056_LOCUS15521</name>
    <name evidence="3" type="ORF">CDEB00056_LOCUS15524</name>
</gene>
<feature type="region of interest" description="Disordered" evidence="1">
    <location>
        <begin position="1"/>
        <end position="56"/>
    </location>
</feature>
<feature type="compositionally biased region" description="Basic residues" evidence="1">
    <location>
        <begin position="10"/>
        <end position="29"/>
    </location>
</feature>
<dbReference type="AlphaFoldDB" id="A0A6S8WTT5"/>
<organism evidence="2">
    <name type="scientific">Chaetoceros debilis</name>
    <dbReference type="NCBI Taxonomy" id="122233"/>
    <lineage>
        <taxon>Eukaryota</taxon>
        <taxon>Sar</taxon>
        <taxon>Stramenopiles</taxon>
        <taxon>Ochrophyta</taxon>
        <taxon>Bacillariophyta</taxon>
        <taxon>Coscinodiscophyceae</taxon>
        <taxon>Chaetocerotophycidae</taxon>
        <taxon>Chaetocerotales</taxon>
        <taxon>Chaetocerotaceae</taxon>
        <taxon>Chaetoceros</taxon>
    </lineage>
</organism>
<accession>A0A6S8WTT5</accession>
<protein>
    <submittedName>
        <fullName evidence="2">Uncharacterized protein</fullName>
    </submittedName>
</protein>
<dbReference type="EMBL" id="HBIO01020160">
    <property type="protein sequence ID" value="CAE0470668.1"/>
    <property type="molecule type" value="Transcribed_RNA"/>
</dbReference>
<proteinExistence type="predicted"/>
<evidence type="ECO:0000313" key="2">
    <source>
        <dbReference type="EMBL" id="CAE0470668.1"/>
    </source>
</evidence>
<feature type="compositionally biased region" description="Low complexity" evidence="1">
    <location>
        <begin position="31"/>
        <end position="56"/>
    </location>
</feature>
<name>A0A6S8WTT5_9STRA</name>
<dbReference type="EMBL" id="HBIO01020163">
    <property type="protein sequence ID" value="CAE0470671.1"/>
    <property type="molecule type" value="Transcribed_RNA"/>
</dbReference>
<evidence type="ECO:0000313" key="3">
    <source>
        <dbReference type="EMBL" id="CAE0470671.1"/>
    </source>
</evidence>